<proteinExistence type="predicted"/>
<sequence length="479" mass="56477">MESFKEIGYFWQPEYPEKQIAGELVYDPDTGGTIEIFGDFDDLEKTGQTGDRITILGLSQSGKNYSLFKCLKISSSINIPGIPSATYKVHVILKGGLFLDLDAVRFDSFCIYFTNLDDWLGHEILFYTIENNVESSIYRYSVEYKPETIPEYYIPGIGSLNFLYEHKVKVEPVPVIHKFSAETEFFVKFIPENPVGVHEMNTRYSADFCNFLTLAIQKPSYPYKFVGYIKPDPDSEENSDTIQIDIYQRIRSFNQENKRIHPSELLFSYRKISSNFPKYYGNWISFCHRVKPCIDLYFSIHYRKPLHLEDSFQKVIQALEVYHRRSTEFSGEFCTEEEFKTIYKNLLNQIPVDISQDFKASMENKLSYFDQYSLQRRIKELLRDCVDKHGSVIIEIFGKPPEWAKKVADRRDFFIHREEDQETEDLQLYIWMLQGSLLLNLMFYREIGFDEESIHKMIIHSRYFEKIQLNQGLKNSHET</sequence>
<dbReference type="Pfam" id="PF18862">
    <property type="entry name" value="ApeA_NTD1"/>
    <property type="match status" value="1"/>
</dbReference>
<dbReference type="GeneID" id="97610683"/>
<feature type="domain" description="Apea-like HEPN" evidence="1">
    <location>
        <begin position="315"/>
        <end position="452"/>
    </location>
</feature>
<dbReference type="EMBL" id="QGMZ01000029">
    <property type="protein sequence ID" value="PWR71844.1"/>
    <property type="molecule type" value="Genomic_DNA"/>
</dbReference>
<organism evidence="3 4">
    <name type="scientific">Methanospirillum stamsii</name>
    <dbReference type="NCBI Taxonomy" id="1277351"/>
    <lineage>
        <taxon>Archaea</taxon>
        <taxon>Methanobacteriati</taxon>
        <taxon>Methanobacteriota</taxon>
        <taxon>Stenosarchaea group</taxon>
        <taxon>Methanomicrobia</taxon>
        <taxon>Methanomicrobiales</taxon>
        <taxon>Methanospirillaceae</taxon>
        <taxon>Methanospirillum</taxon>
    </lineage>
</organism>
<gene>
    <name evidence="3" type="ORF">DLD82_13275</name>
</gene>
<keyword evidence="4" id="KW-1185">Reference proteome</keyword>
<dbReference type="AlphaFoldDB" id="A0A2V2MUI7"/>
<evidence type="ECO:0000259" key="1">
    <source>
        <dbReference type="Pfam" id="PF18739"/>
    </source>
</evidence>
<evidence type="ECO:0000313" key="4">
    <source>
        <dbReference type="Proteomes" id="UP000245934"/>
    </source>
</evidence>
<evidence type="ECO:0000259" key="2">
    <source>
        <dbReference type="Pfam" id="PF18862"/>
    </source>
</evidence>
<dbReference type="InterPro" id="IPR041229">
    <property type="entry name" value="HEPN_Apea"/>
</dbReference>
<dbReference type="InterPro" id="IPR041223">
    <property type="entry name" value="ApeA_NTD"/>
</dbReference>
<dbReference type="Pfam" id="PF18739">
    <property type="entry name" value="HEPN_Apea"/>
    <property type="match status" value="1"/>
</dbReference>
<protein>
    <submittedName>
        <fullName evidence="3">Uncharacterized protein</fullName>
    </submittedName>
</protein>
<dbReference type="Proteomes" id="UP000245934">
    <property type="component" value="Unassembled WGS sequence"/>
</dbReference>
<accession>A0A2V2MUI7</accession>
<evidence type="ECO:0000313" key="3">
    <source>
        <dbReference type="EMBL" id="PWR71844.1"/>
    </source>
</evidence>
<name>A0A2V2MUI7_9EURY</name>
<feature type="domain" description="ApeA N-terminal" evidence="2">
    <location>
        <begin position="7"/>
        <end position="283"/>
    </location>
</feature>
<reference evidence="3 4" key="1">
    <citation type="submission" date="2018-05" db="EMBL/GenBank/DDBJ databases">
        <title>Draft genome of Methanospirillum stamsii Pt1.</title>
        <authorList>
            <person name="Dueholm M.S."/>
            <person name="Nielsen P.H."/>
            <person name="Bakmann L.F."/>
            <person name="Otzen D.E."/>
        </authorList>
    </citation>
    <scope>NUCLEOTIDE SEQUENCE [LARGE SCALE GENOMIC DNA]</scope>
    <source>
        <strain evidence="3 4">Pt1</strain>
    </source>
</reference>
<dbReference type="RefSeq" id="WP_109941614.1">
    <property type="nucleotide sequence ID" value="NZ_CP176366.1"/>
</dbReference>
<comment type="caution">
    <text evidence="3">The sequence shown here is derived from an EMBL/GenBank/DDBJ whole genome shotgun (WGS) entry which is preliminary data.</text>
</comment>
<dbReference type="OrthoDB" id="340705at2157"/>